<dbReference type="Gene3D" id="1.10.10.10">
    <property type="entry name" value="Winged helix-like DNA-binding domain superfamily/Winged helix DNA-binding domain"/>
    <property type="match status" value="1"/>
</dbReference>
<evidence type="ECO:0000256" key="2">
    <source>
        <dbReference type="ARBA" id="ARBA00023125"/>
    </source>
</evidence>
<dbReference type="SUPFAM" id="SSF46785">
    <property type="entry name" value="Winged helix' DNA-binding domain"/>
    <property type="match status" value="1"/>
</dbReference>
<dbReference type="OrthoDB" id="9776746at2"/>
<dbReference type="PANTHER" id="PTHR24567">
    <property type="entry name" value="CRP FAMILY TRANSCRIPTIONAL REGULATORY PROTEIN"/>
    <property type="match status" value="1"/>
</dbReference>
<keyword evidence="3" id="KW-0804">Transcription</keyword>
<sequence>MENTLQNTYNFIFEEALLNEISEVSKIHDFKEGDIIIDFGENIKSIPLILTGAIKILREDFDEGELLLYFIEKGDTCAMSMQCCLGKAKSEIRAIAETDGQLILIPVAKMNEWLGKYATWRDFVFNSYNNRLKEMLTTIDHLAFMNMDERLLNYLLEKSKINHSKEIHNTHQEIAYDLNTSRVVISRILKALENKGKIKLNRAYIELL</sequence>
<organism evidence="6 7">
    <name type="scientific">Flavobacterium terrigena</name>
    <dbReference type="NCBI Taxonomy" id="402734"/>
    <lineage>
        <taxon>Bacteria</taxon>
        <taxon>Pseudomonadati</taxon>
        <taxon>Bacteroidota</taxon>
        <taxon>Flavobacteriia</taxon>
        <taxon>Flavobacteriales</taxon>
        <taxon>Flavobacteriaceae</taxon>
        <taxon>Flavobacterium</taxon>
    </lineage>
</organism>
<dbReference type="RefSeq" id="WP_091311580.1">
    <property type="nucleotide sequence ID" value="NZ_CBCSJU010000007.1"/>
</dbReference>
<dbReference type="Pfam" id="PF13545">
    <property type="entry name" value="HTH_Crp_2"/>
    <property type="match status" value="1"/>
</dbReference>
<proteinExistence type="predicted"/>
<dbReference type="Proteomes" id="UP000199702">
    <property type="component" value="Unassembled WGS sequence"/>
</dbReference>
<evidence type="ECO:0000259" key="5">
    <source>
        <dbReference type="PROSITE" id="PS51063"/>
    </source>
</evidence>
<dbReference type="EMBL" id="FNYA01000003">
    <property type="protein sequence ID" value="SEI82434.1"/>
    <property type="molecule type" value="Genomic_DNA"/>
</dbReference>
<dbReference type="InterPro" id="IPR036388">
    <property type="entry name" value="WH-like_DNA-bd_sf"/>
</dbReference>
<protein>
    <submittedName>
        <fullName evidence="6">CRP/FNR family transcriptional regulator, anaerobic regulatory protein</fullName>
    </submittedName>
</protein>
<feature type="domain" description="Cyclic nucleotide-binding" evidence="4">
    <location>
        <begin position="13"/>
        <end position="76"/>
    </location>
</feature>
<keyword evidence="1" id="KW-0805">Transcription regulation</keyword>
<evidence type="ECO:0000313" key="7">
    <source>
        <dbReference type="Proteomes" id="UP000199702"/>
    </source>
</evidence>
<feature type="domain" description="HTH crp-type" evidence="5">
    <location>
        <begin position="145"/>
        <end position="208"/>
    </location>
</feature>
<evidence type="ECO:0000313" key="6">
    <source>
        <dbReference type="EMBL" id="SEI82434.1"/>
    </source>
</evidence>
<dbReference type="InterPro" id="IPR014710">
    <property type="entry name" value="RmlC-like_jellyroll"/>
</dbReference>
<gene>
    <name evidence="6" type="ORF">SAMN05660918_1733</name>
</gene>
<evidence type="ECO:0000259" key="4">
    <source>
        <dbReference type="PROSITE" id="PS50042"/>
    </source>
</evidence>
<name>A0A1H6TW30_9FLAO</name>
<dbReference type="STRING" id="402734.SAMN05660918_1733"/>
<dbReference type="GO" id="GO:0005829">
    <property type="term" value="C:cytosol"/>
    <property type="evidence" value="ECO:0007669"/>
    <property type="project" value="TreeGrafter"/>
</dbReference>
<dbReference type="Gene3D" id="2.60.120.10">
    <property type="entry name" value="Jelly Rolls"/>
    <property type="match status" value="1"/>
</dbReference>
<dbReference type="InterPro" id="IPR018490">
    <property type="entry name" value="cNMP-bd_dom_sf"/>
</dbReference>
<dbReference type="InterPro" id="IPR050397">
    <property type="entry name" value="Env_Response_Regulators"/>
</dbReference>
<dbReference type="Pfam" id="PF00027">
    <property type="entry name" value="cNMP_binding"/>
    <property type="match status" value="1"/>
</dbReference>
<dbReference type="PROSITE" id="PS50042">
    <property type="entry name" value="CNMP_BINDING_3"/>
    <property type="match status" value="1"/>
</dbReference>
<dbReference type="PROSITE" id="PS51063">
    <property type="entry name" value="HTH_CRP_2"/>
    <property type="match status" value="1"/>
</dbReference>
<dbReference type="SUPFAM" id="SSF51206">
    <property type="entry name" value="cAMP-binding domain-like"/>
    <property type="match status" value="1"/>
</dbReference>
<accession>A0A1H6TW30</accession>
<dbReference type="AlphaFoldDB" id="A0A1H6TW30"/>
<keyword evidence="7" id="KW-1185">Reference proteome</keyword>
<dbReference type="InterPro" id="IPR036390">
    <property type="entry name" value="WH_DNA-bd_sf"/>
</dbReference>
<evidence type="ECO:0000256" key="3">
    <source>
        <dbReference type="ARBA" id="ARBA00023163"/>
    </source>
</evidence>
<dbReference type="InterPro" id="IPR012318">
    <property type="entry name" value="HTH_CRP"/>
</dbReference>
<reference evidence="7" key="1">
    <citation type="submission" date="2016-10" db="EMBL/GenBank/DDBJ databases">
        <authorList>
            <person name="Varghese N."/>
            <person name="Submissions S."/>
        </authorList>
    </citation>
    <scope>NUCLEOTIDE SEQUENCE [LARGE SCALE GENOMIC DNA]</scope>
    <source>
        <strain evidence="7">DSM 17934</strain>
    </source>
</reference>
<dbReference type="PANTHER" id="PTHR24567:SF26">
    <property type="entry name" value="REGULATORY PROTEIN YEIL"/>
    <property type="match status" value="1"/>
</dbReference>
<dbReference type="GO" id="GO:0003700">
    <property type="term" value="F:DNA-binding transcription factor activity"/>
    <property type="evidence" value="ECO:0007669"/>
    <property type="project" value="TreeGrafter"/>
</dbReference>
<evidence type="ECO:0000256" key="1">
    <source>
        <dbReference type="ARBA" id="ARBA00023015"/>
    </source>
</evidence>
<keyword evidence="2" id="KW-0238">DNA-binding</keyword>
<dbReference type="GO" id="GO:0003677">
    <property type="term" value="F:DNA binding"/>
    <property type="evidence" value="ECO:0007669"/>
    <property type="project" value="UniProtKB-KW"/>
</dbReference>
<dbReference type="InterPro" id="IPR000595">
    <property type="entry name" value="cNMP-bd_dom"/>
</dbReference>